<dbReference type="GO" id="GO:0000724">
    <property type="term" value="P:double-strand break repair via homologous recombination"/>
    <property type="evidence" value="ECO:0007669"/>
    <property type="project" value="TreeGrafter"/>
</dbReference>
<proteinExistence type="inferred from homology"/>
<dbReference type="Pfam" id="PF07574">
    <property type="entry name" value="SMC_Nse1"/>
    <property type="match status" value="1"/>
</dbReference>
<dbReference type="GO" id="GO:0061630">
    <property type="term" value="F:ubiquitin protein ligase activity"/>
    <property type="evidence" value="ECO:0007669"/>
    <property type="project" value="UniProtKB-EC"/>
</dbReference>
<dbReference type="EC" id="2.3.2.27" evidence="1"/>
<comment type="catalytic activity">
    <reaction evidence="1">
        <text>S-ubiquitinyl-[E2 ubiquitin-conjugating enzyme]-L-cysteine + [acceptor protein]-L-lysine = [E2 ubiquitin-conjugating enzyme]-L-cysteine + N(6)-ubiquitinyl-[acceptor protein]-L-lysine.</text>
        <dbReference type="EC" id="2.3.2.27"/>
    </reaction>
</comment>
<accession>A0A8S1INC0</accession>
<keyword evidence="1" id="KW-0862">Zinc</keyword>
<dbReference type="GO" id="GO:0005634">
    <property type="term" value="C:nucleus"/>
    <property type="evidence" value="ECO:0007669"/>
    <property type="project" value="UniProtKB-SubCell"/>
</dbReference>
<reference evidence="3" key="1">
    <citation type="submission" date="2020-12" db="EMBL/GenBank/DDBJ databases">
        <authorList>
            <person name="Iha C."/>
        </authorList>
    </citation>
    <scope>NUCLEOTIDE SEQUENCE</scope>
</reference>
<dbReference type="Gene3D" id="1.10.10.10">
    <property type="entry name" value="Winged helix-like DNA-binding domain superfamily/Winged helix DNA-binding domain"/>
    <property type="match status" value="1"/>
</dbReference>
<keyword evidence="1" id="KW-0808">Transferase</keyword>
<dbReference type="EMBL" id="CAJHUC010000446">
    <property type="protein sequence ID" value="CAD7696216.1"/>
    <property type="molecule type" value="Genomic_DNA"/>
</dbReference>
<keyword evidence="1" id="KW-0233">DNA recombination</keyword>
<keyword evidence="2" id="KW-0732">Signal</keyword>
<feature type="signal peptide" evidence="2">
    <location>
        <begin position="1"/>
        <end position="26"/>
    </location>
</feature>
<comment type="similarity">
    <text evidence="1">Belongs to the NSE1 family.</text>
</comment>
<comment type="subcellular location">
    <subcellularLocation>
        <location evidence="1">Nucleus</location>
    </subcellularLocation>
</comment>
<dbReference type="InterPro" id="IPR036388">
    <property type="entry name" value="WH-like_DNA-bd_sf"/>
</dbReference>
<keyword evidence="1" id="KW-0227">DNA damage</keyword>
<evidence type="ECO:0000313" key="4">
    <source>
        <dbReference type="Proteomes" id="UP000708148"/>
    </source>
</evidence>
<evidence type="ECO:0000256" key="2">
    <source>
        <dbReference type="SAM" id="SignalP"/>
    </source>
</evidence>
<evidence type="ECO:0000313" key="3">
    <source>
        <dbReference type="EMBL" id="CAD7696216.1"/>
    </source>
</evidence>
<keyword evidence="1" id="KW-0539">Nucleus</keyword>
<feature type="chain" id="PRO_5035775543" description="Non-structural maintenance of chromosomes element 1 homolog" evidence="2">
    <location>
        <begin position="27"/>
        <end position="157"/>
    </location>
</feature>
<evidence type="ECO:0000256" key="1">
    <source>
        <dbReference type="RuleBase" id="RU368018"/>
    </source>
</evidence>
<keyword evidence="1" id="KW-0833">Ubl conjugation pathway</keyword>
<dbReference type="AlphaFoldDB" id="A0A8S1INC0"/>
<keyword evidence="1" id="KW-0479">Metal-binding</keyword>
<dbReference type="OrthoDB" id="185455at2759"/>
<keyword evidence="1" id="KW-0863">Zinc-finger</keyword>
<comment type="subunit">
    <text evidence="1">Component of the Smc5-Smc6 complex.</text>
</comment>
<dbReference type="GO" id="GO:0030915">
    <property type="term" value="C:Smc5-Smc6 complex"/>
    <property type="evidence" value="ECO:0007669"/>
    <property type="project" value="UniProtKB-UniRule"/>
</dbReference>
<comment type="caution">
    <text evidence="3">The sequence shown here is derived from an EMBL/GenBank/DDBJ whole genome shotgun (WGS) entry which is preliminary data.</text>
</comment>
<dbReference type="PANTHER" id="PTHR20973:SF0">
    <property type="entry name" value="NON-STRUCTURAL MAINTENANCE OF CHROMOSOMES ELEMENT 1 HOMOLOG"/>
    <property type="match status" value="1"/>
</dbReference>
<sequence length="157" mass="17782">MRAFVRSLTSFLLCLFYVSFISQVDGSFFVGLVNKDGEDAASKVGTTYSHPEREFLKDLIKTLATGTHPERGGSMTSSDALNMGLMDFGNDEVPAYWKKLSKKEREMALRKFIEDGYLECPQQGVFSLGVRTLLELNNFIMQMDLPPDNREAFEKFL</sequence>
<organism evidence="3 4">
    <name type="scientific">Ostreobium quekettii</name>
    <dbReference type="NCBI Taxonomy" id="121088"/>
    <lineage>
        <taxon>Eukaryota</taxon>
        <taxon>Viridiplantae</taxon>
        <taxon>Chlorophyta</taxon>
        <taxon>core chlorophytes</taxon>
        <taxon>Ulvophyceae</taxon>
        <taxon>TCBD clade</taxon>
        <taxon>Bryopsidales</taxon>
        <taxon>Ostreobineae</taxon>
        <taxon>Ostreobiaceae</taxon>
        <taxon>Ostreobium</taxon>
    </lineage>
</organism>
<keyword evidence="1" id="KW-0234">DNA repair</keyword>
<gene>
    <name evidence="3" type="ORF">OSTQU699_LOCUS1577</name>
</gene>
<keyword evidence="4" id="KW-1185">Reference proteome</keyword>
<protein>
    <recommendedName>
        <fullName evidence="1">Non-structural maintenance of chromosomes element 1 homolog</fullName>
        <ecNumber evidence="1">2.3.2.27</ecNumber>
    </recommendedName>
</protein>
<dbReference type="InterPro" id="IPR011513">
    <property type="entry name" value="Nse1"/>
</dbReference>
<dbReference type="GO" id="GO:0008270">
    <property type="term" value="F:zinc ion binding"/>
    <property type="evidence" value="ECO:0007669"/>
    <property type="project" value="UniProtKB-KW"/>
</dbReference>
<name>A0A8S1INC0_9CHLO</name>
<dbReference type="Proteomes" id="UP000708148">
    <property type="component" value="Unassembled WGS sequence"/>
</dbReference>
<dbReference type="PANTHER" id="PTHR20973">
    <property type="entry name" value="NON-SMC ELEMENT 1-RELATED"/>
    <property type="match status" value="1"/>
</dbReference>